<evidence type="ECO:0000313" key="9">
    <source>
        <dbReference type="Proteomes" id="UP000194903"/>
    </source>
</evidence>
<keyword evidence="9" id="KW-1185">Reference proteome</keyword>
<name>A0A252F688_9FIRM</name>
<evidence type="ECO:0000256" key="5">
    <source>
        <dbReference type="ARBA" id="ARBA00023136"/>
    </source>
</evidence>
<evidence type="ECO:0000256" key="7">
    <source>
        <dbReference type="SAM" id="Phobius"/>
    </source>
</evidence>
<accession>A0A252F688</accession>
<evidence type="ECO:0000256" key="4">
    <source>
        <dbReference type="ARBA" id="ARBA00022989"/>
    </source>
</evidence>
<keyword evidence="3 7" id="KW-0812">Transmembrane</keyword>
<dbReference type="GO" id="GO:0005886">
    <property type="term" value="C:plasma membrane"/>
    <property type="evidence" value="ECO:0007669"/>
    <property type="project" value="UniProtKB-SubCell"/>
</dbReference>
<dbReference type="Proteomes" id="UP000194903">
    <property type="component" value="Unassembled WGS sequence"/>
</dbReference>
<dbReference type="NCBIfam" id="TIGR00765">
    <property type="entry name" value="yihY_not_rbn"/>
    <property type="match status" value="1"/>
</dbReference>
<dbReference type="Pfam" id="PF03631">
    <property type="entry name" value="Virul_fac_BrkB"/>
    <property type="match status" value="1"/>
</dbReference>
<feature type="transmembrane region" description="Helical" evidence="7">
    <location>
        <begin position="50"/>
        <end position="71"/>
    </location>
</feature>
<dbReference type="InterPro" id="IPR017039">
    <property type="entry name" value="Virul_fac_BrkB"/>
</dbReference>
<evidence type="ECO:0000256" key="6">
    <source>
        <dbReference type="SAM" id="MobiDB-lite"/>
    </source>
</evidence>
<sequence length="333" mass="38476">MLNKSRGEAGILSNRSNHINHPNEPGTKEVIIQLVRSYFSDNIPKASAELSYYLLFSIFPLLLIVSSLLSVTKVSQTTLLHLLSVLPGDIQRIVSPIITRYIGNISSAELIWRMIGFILLGIYFLSRTMSSIMYNVNRIYNIPNRRGGIGQLLFEILTAAGFIFAIVCSFILLILGRSINALITKYIDIPQQLMWLMDLWHYGRYIIPIGLMFLFLLLLCYLAPNCIMKIRDALPGAVFTLLVWIVCTMIFTFYINNISRYDALYGSLSAIMVLMLWMYMTGIILFLGFELNFILMKRRHRNFICKGKPWYIRLMSHAVRSHRQKRKKQRSNR</sequence>
<dbReference type="AlphaFoldDB" id="A0A252F688"/>
<dbReference type="PIRSF" id="PIRSF035875">
    <property type="entry name" value="RNase_BN"/>
    <property type="match status" value="1"/>
</dbReference>
<gene>
    <name evidence="8" type="ORF">CBW42_01500</name>
</gene>
<feature type="transmembrane region" description="Helical" evidence="7">
    <location>
        <begin position="110"/>
        <end position="126"/>
    </location>
</feature>
<feature type="transmembrane region" description="Helical" evidence="7">
    <location>
        <begin position="234"/>
        <end position="255"/>
    </location>
</feature>
<keyword evidence="4 7" id="KW-1133">Transmembrane helix</keyword>
<proteinExistence type="predicted"/>
<evidence type="ECO:0000313" key="8">
    <source>
        <dbReference type="EMBL" id="OUM21274.1"/>
    </source>
</evidence>
<protein>
    <submittedName>
        <fullName evidence="8">Uncharacterized protein</fullName>
    </submittedName>
</protein>
<comment type="subcellular location">
    <subcellularLocation>
        <location evidence="1">Cell membrane</location>
        <topology evidence="1">Multi-pass membrane protein</topology>
    </subcellularLocation>
</comment>
<feature type="transmembrane region" description="Helical" evidence="7">
    <location>
        <begin position="267"/>
        <end position="289"/>
    </location>
</feature>
<evidence type="ECO:0000256" key="1">
    <source>
        <dbReference type="ARBA" id="ARBA00004651"/>
    </source>
</evidence>
<dbReference type="EMBL" id="NHOC01000002">
    <property type="protein sequence ID" value="OUM21274.1"/>
    <property type="molecule type" value="Genomic_DNA"/>
</dbReference>
<feature type="region of interest" description="Disordered" evidence="6">
    <location>
        <begin position="1"/>
        <end position="24"/>
    </location>
</feature>
<dbReference type="OrthoDB" id="9775903at2"/>
<feature type="transmembrane region" description="Helical" evidence="7">
    <location>
        <begin position="202"/>
        <end position="222"/>
    </location>
</feature>
<dbReference type="PANTHER" id="PTHR30213:SF0">
    <property type="entry name" value="UPF0761 MEMBRANE PROTEIN YIHY"/>
    <property type="match status" value="1"/>
</dbReference>
<reference evidence="8 9" key="1">
    <citation type="submission" date="2017-05" db="EMBL/GenBank/DDBJ databases">
        <title>Butyricicoccus porcorum sp. nov. a butyrate-producing bacterium from the swine intestinal tract.</title>
        <authorList>
            <person name="Trachsel J."/>
            <person name="Humphrey S."/>
            <person name="Allen H.K."/>
        </authorList>
    </citation>
    <scope>NUCLEOTIDE SEQUENCE [LARGE SCALE GENOMIC DNA]</scope>
    <source>
        <strain evidence="8">BB10</strain>
    </source>
</reference>
<keyword evidence="2" id="KW-1003">Cell membrane</keyword>
<evidence type="ECO:0000256" key="3">
    <source>
        <dbReference type="ARBA" id="ARBA00022692"/>
    </source>
</evidence>
<organism evidence="8 9">
    <name type="scientific">Butyricicoccus porcorum</name>
    <dbReference type="NCBI Taxonomy" id="1945634"/>
    <lineage>
        <taxon>Bacteria</taxon>
        <taxon>Bacillati</taxon>
        <taxon>Bacillota</taxon>
        <taxon>Clostridia</taxon>
        <taxon>Eubacteriales</taxon>
        <taxon>Butyricicoccaceae</taxon>
        <taxon>Butyricicoccus</taxon>
    </lineage>
</organism>
<keyword evidence="5 7" id="KW-0472">Membrane</keyword>
<comment type="caution">
    <text evidence="8">The sequence shown here is derived from an EMBL/GenBank/DDBJ whole genome shotgun (WGS) entry which is preliminary data.</text>
</comment>
<feature type="transmembrane region" description="Helical" evidence="7">
    <location>
        <begin position="152"/>
        <end position="175"/>
    </location>
</feature>
<evidence type="ECO:0000256" key="2">
    <source>
        <dbReference type="ARBA" id="ARBA00022475"/>
    </source>
</evidence>
<dbReference type="PANTHER" id="PTHR30213">
    <property type="entry name" value="INNER MEMBRANE PROTEIN YHJD"/>
    <property type="match status" value="1"/>
</dbReference>